<name>A0A4R4FCD6_9FIRM</name>
<comment type="caution">
    <text evidence="1">The sequence shown here is derived from an EMBL/GenBank/DDBJ whole genome shotgun (WGS) entry which is preliminary data.</text>
</comment>
<evidence type="ECO:0000313" key="1">
    <source>
        <dbReference type="EMBL" id="TDA20948.1"/>
    </source>
</evidence>
<proteinExistence type="predicted"/>
<evidence type="ECO:0000313" key="2">
    <source>
        <dbReference type="Proteomes" id="UP000295710"/>
    </source>
</evidence>
<dbReference type="AlphaFoldDB" id="A0A4R4FCD6"/>
<accession>A0A4R4FCD6</accession>
<sequence length="966" mass="108945">MQSSEPEKPACTFISVIPWPGQERTTVLRFRWKRHRRTAMLDKRTIEDICAEIKALAGTYTPEWNFSLERPDTGSVLAYIFAGQLEEVIRAYNTLPDRYEEELVRLLGITPRKPEPARAVIVMEPSPGMQEGTLVKEGSRFYAELAERDTPVVFESAHDMFLTDARITSAFAISEKGRTVIPLCNEEGALACPLTLFCFEPYIPYKNELYIRHPWLFRGEWSEFSIGFGSVDAAARLMDDSRFTFSLLAGEERIPVTKKVRRGEYIAIGQGADSDTLVIERKGVPDDELVLPAICFLAGRQSAPPEYLYDGAQEIAGNTAAAFGEEISLYKECYIGFDSSLIREGTEIAVDFGLIFKSREVRDAVPQEEELKLIKRRPDPLAIERTAEVYIQEVSLSYYNGQGFRRLPVQESLSHMFSGPDGEGKRRISFLCPDDWEVMEQEGYRGHLIRLQIVKADYCYHRPARHHFPYLTNIEVSYSQRERQLDPEQTIRRQGNMETDLTGYVKRKKPVPAFLKFPYRGESMLFGFDKKPAGGPVSLYVVIKKNINFSGIQTAFEYSSPKGFRPLKVLNNTEELKNSGTILFVPPANMSPMDVEGETRYWIRLTARKAAADEAVHPVAEHIYINGAEVWNVERGPVKAQYAERAVPGMAFPAPAAQLLDVNIWAREGGRTVPYKEIPSFDLSEAKDRHYVVDRAGQEVRFGDGRTARIPWNAEGAAFTMEIVSCDGEEGNVPENAIQYAAFSLPNVERIYNPLAASGGSNLETGDSVKRRGRMLLGTGGRLVSEQDYVNAAKAFSGTVANAWCEVRGKQIILAVLMQDYEAGPHSFRQMKDELTAYLLQMAPASVKKKDLLVREPVFVNVSVELWVTVEEWRRALEERSRILEGLYGLFGPVKRRGRTEPRAGYVPKESQILMAVRSFSPITRIDHADITVSYADEHGRHTTELGRLTRSPFMVCTNGTHEVHV</sequence>
<organism evidence="1 2">
    <name type="scientific">Extibacter muris</name>
    <dbReference type="NCBI Taxonomy" id="1796622"/>
    <lineage>
        <taxon>Bacteria</taxon>
        <taxon>Bacillati</taxon>
        <taxon>Bacillota</taxon>
        <taxon>Clostridia</taxon>
        <taxon>Lachnospirales</taxon>
        <taxon>Lachnospiraceae</taxon>
        <taxon>Extibacter</taxon>
    </lineage>
</organism>
<gene>
    <name evidence="1" type="ORF">E1963_14320</name>
</gene>
<dbReference type="EMBL" id="SMMX01000013">
    <property type="protein sequence ID" value="TDA20948.1"/>
    <property type="molecule type" value="Genomic_DNA"/>
</dbReference>
<keyword evidence="2" id="KW-1185">Reference proteome</keyword>
<dbReference type="Proteomes" id="UP000295710">
    <property type="component" value="Unassembled WGS sequence"/>
</dbReference>
<protein>
    <submittedName>
        <fullName evidence="1">Uncharacterized protein</fullName>
    </submittedName>
</protein>
<reference evidence="1 2" key="1">
    <citation type="journal article" date="2016" name="Nat. Microbiol.">
        <title>The Mouse Intestinal Bacterial Collection (miBC) provides host-specific insight into cultured diversity and functional potential of the gut microbiota.</title>
        <authorList>
            <person name="Lagkouvardos I."/>
            <person name="Pukall R."/>
            <person name="Abt B."/>
            <person name="Foesel B.U."/>
            <person name="Meier-Kolthoff J.P."/>
            <person name="Kumar N."/>
            <person name="Bresciani A."/>
            <person name="Martinez I."/>
            <person name="Just S."/>
            <person name="Ziegler C."/>
            <person name="Brugiroux S."/>
            <person name="Garzetti D."/>
            <person name="Wenning M."/>
            <person name="Bui T.P."/>
            <person name="Wang J."/>
            <person name="Hugenholtz F."/>
            <person name="Plugge C.M."/>
            <person name="Peterson D.A."/>
            <person name="Hornef M.W."/>
            <person name="Baines J.F."/>
            <person name="Smidt H."/>
            <person name="Walter J."/>
            <person name="Kristiansen K."/>
            <person name="Nielsen H.B."/>
            <person name="Haller D."/>
            <person name="Overmann J."/>
            <person name="Stecher B."/>
            <person name="Clavel T."/>
        </authorList>
    </citation>
    <scope>NUCLEOTIDE SEQUENCE [LARGE SCALE GENOMIC DNA]</scope>
    <source>
        <strain evidence="1 2">DSM 28560</strain>
    </source>
</reference>